<organism evidence="1 2">
    <name type="scientific">Solanum bulbocastanum</name>
    <name type="common">Wild potato</name>
    <dbReference type="NCBI Taxonomy" id="147425"/>
    <lineage>
        <taxon>Eukaryota</taxon>
        <taxon>Viridiplantae</taxon>
        <taxon>Streptophyta</taxon>
        <taxon>Embryophyta</taxon>
        <taxon>Tracheophyta</taxon>
        <taxon>Spermatophyta</taxon>
        <taxon>Magnoliopsida</taxon>
        <taxon>eudicotyledons</taxon>
        <taxon>Gunneridae</taxon>
        <taxon>Pentapetalae</taxon>
        <taxon>asterids</taxon>
        <taxon>lamiids</taxon>
        <taxon>Solanales</taxon>
        <taxon>Solanaceae</taxon>
        <taxon>Solanoideae</taxon>
        <taxon>Solaneae</taxon>
        <taxon>Solanum</taxon>
    </lineage>
</organism>
<gene>
    <name evidence="1" type="ORF">RDI58_035312</name>
</gene>
<dbReference type="Proteomes" id="UP001371456">
    <property type="component" value="Unassembled WGS sequence"/>
</dbReference>
<sequence>MDDWSLGISRKPFL</sequence>
<accession>A0AAN8SK06</accession>
<proteinExistence type="predicted"/>
<keyword evidence="2" id="KW-1185">Reference proteome</keyword>
<comment type="caution">
    <text evidence="1">The sequence shown here is derived from an EMBL/GenBank/DDBJ whole genome shotgun (WGS) entry which is preliminary data.</text>
</comment>
<dbReference type="EMBL" id="JBANQN010001538">
    <property type="protein sequence ID" value="KAK6767447.1"/>
    <property type="molecule type" value="Genomic_DNA"/>
</dbReference>
<evidence type="ECO:0000313" key="2">
    <source>
        <dbReference type="Proteomes" id="UP001371456"/>
    </source>
</evidence>
<evidence type="ECO:0000313" key="1">
    <source>
        <dbReference type="EMBL" id="KAK6767447.1"/>
    </source>
</evidence>
<name>A0AAN8SK06_SOLBU</name>
<protein>
    <submittedName>
        <fullName evidence="1">Uncharacterized protein</fullName>
    </submittedName>
</protein>
<reference evidence="1 2" key="1">
    <citation type="submission" date="2024-02" db="EMBL/GenBank/DDBJ databases">
        <title>de novo genome assembly of Solanum bulbocastanum strain 11H21.</title>
        <authorList>
            <person name="Hosaka A.J."/>
        </authorList>
    </citation>
    <scope>NUCLEOTIDE SEQUENCE [LARGE SCALE GENOMIC DNA]</scope>
    <source>
        <tissue evidence="1">Young leaves</tissue>
    </source>
</reference>